<dbReference type="SUPFAM" id="SSF53254">
    <property type="entry name" value="Phosphoglycerate mutase-like"/>
    <property type="match status" value="1"/>
</dbReference>
<dbReference type="InterPro" id="IPR013078">
    <property type="entry name" value="His_Pase_superF_clade-1"/>
</dbReference>
<dbReference type="Gene3D" id="3.40.50.1240">
    <property type="entry name" value="Phosphoglycerate mutase-like"/>
    <property type="match status" value="1"/>
</dbReference>
<name>A0ABT7HE96_9GAMM</name>
<sequence>MKDLYLIRHAKSSWADDSLPDRARPLSARGQSQLAPLGRALARHGGFEGQMYASPATRAQATLEGILPATVSPERVHVCPELYTFDFRRLARWLMDREDDGPVAVIGHNPALLELAQWLVKHPPTELPTASFVHIRAPVRHWRQLAKGKGKLETLLTPSQFSYSHFARKLKKRAATDGTRPGRDIPVALQHQLELMHQLAPGVIIGLDDEFLHQYRIAIRRSRAIAESVQEVTGNNLLAKPVKELKRYANATSRLRDLHVFLQQLPTLSAANDELRTALHTYFEKEADNEQQRLVKKLTGKRYRKSLTDWQNRIESGKLEKLATSLSHKDIRKTAGRRIDEINRRSAVLTCSSPDEDFHRLRKLLKRTRYLMELDRAGWKKPLKVLKERQKHYGRFQDLHVQIQLLEQFRSNAPDILPAALRTLEVSLEQQKADVRNQILALGGLDGTPI</sequence>
<dbReference type="RefSeq" id="WP_285368560.1">
    <property type="nucleotide sequence ID" value="NZ_JASSQD010000002.1"/>
</dbReference>
<dbReference type="PANTHER" id="PTHR39339:SF1">
    <property type="entry name" value="CHAD DOMAIN-CONTAINING PROTEIN"/>
    <property type="match status" value="1"/>
</dbReference>
<reference evidence="2 3" key="1">
    <citation type="submission" date="2023-05" db="EMBL/GenBank/DDBJ databases">
        <title>Marinobacter albus sp. nov., a marine bacterium isolated from sand in a coastal intertidal zone of huludao.</title>
        <authorList>
            <person name="Deng T."/>
        </authorList>
    </citation>
    <scope>NUCLEOTIDE SEQUENCE [LARGE SCALE GENOMIC DNA]</scope>
    <source>
        <strain evidence="2 3">M216</strain>
    </source>
</reference>
<feature type="domain" description="CHAD" evidence="1">
    <location>
        <begin position="178"/>
        <end position="450"/>
    </location>
</feature>
<dbReference type="InterPro" id="IPR038186">
    <property type="entry name" value="CHAD_dom_sf"/>
</dbReference>
<dbReference type="Pfam" id="PF00300">
    <property type="entry name" value="His_Phos_1"/>
    <property type="match status" value="1"/>
</dbReference>
<dbReference type="SMART" id="SM00855">
    <property type="entry name" value="PGAM"/>
    <property type="match status" value="1"/>
</dbReference>
<dbReference type="Proteomes" id="UP001223547">
    <property type="component" value="Unassembled WGS sequence"/>
</dbReference>
<evidence type="ECO:0000259" key="1">
    <source>
        <dbReference type="PROSITE" id="PS51708"/>
    </source>
</evidence>
<evidence type="ECO:0000313" key="2">
    <source>
        <dbReference type="EMBL" id="MDK9558689.1"/>
    </source>
</evidence>
<dbReference type="InterPro" id="IPR029033">
    <property type="entry name" value="His_PPase_superfam"/>
</dbReference>
<organism evidence="2 3">
    <name type="scientific">Marinobacter albus</name>
    <dbReference type="NCBI Taxonomy" id="3030833"/>
    <lineage>
        <taxon>Bacteria</taxon>
        <taxon>Pseudomonadati</taxon>
        <taxon>Pseudomonadota</taxon>
        <taxon>Gammaproteobacteria</taxon>
        <taxon>Pseudomonadales</taxon>
        <taxon>Marinobacteraceae</taxon>
        <taxon>Marinobacter</taxon>
    </lineage>
</organism>
<gene>
    <name evidence="2" type="ORF">QQF73_13725</name>
</gene>
<dbReference type="PROSITE" id="PS51708">
    <property type="entry name" value="CHAD"/>
    <property type="match status" value="1"/>
</dbReference>
<protein>
    <submittedName>
        <fullName evidence="2">CHAD domain-containing protein</fullName>
    </submittedName>
</protein>
<dbReference type="EMBL" id="JASSQD010000002">
    <property type="protein sequence ID" value="MDK9558689.1"/>
    <property type="molecule type" value="Genomic_DNA"/>
</dbReference>
<dbReference type="PANTHER" id="PTHR39339">
    <property type="entry name" value="SLR1444 PROTEIN"/>
    <property type="match status" value="1"/>
</dbReference>
<dbReference type="InterPro" id="IPR007899">
    <property type="entry name" value="CHAD_dom"/>
</dbReference>
<comment type="caution">
    <text evidence="2">The sequence shown here is derived from an EMBL/GenBank/DDBJ whole genome shotgun (WGS) entry which is preliminary data.</text>
</comment>
<evidence type="ECO:0000313" key="3">
    <source>
        <dbReference type="Proteomes" id="UP001223547"/>
    </source>
</evidence>
<dbReference type="CDD" id="cd07067">
    <property type="entry name" value="HP_PGM_like"/>
    <property type="match status" value="1"/>
</dbReference>
<proteinExistence type="predicted"/>
<dbReference type="Pfam" id="PF05235">
    <property type="entry name" value="CHAD"/>
    <property type="match status" value="1"/>
</dbReference>
<keyword evidence="3" id="KW-1185">Reference proteome</keyword>
<dbReference type="Gene3D" id="1.40.20.10">
    <property type="entry name" value="CHAD domain"/>
    <property type="match status" value="1"/>
</dbReference>
<accession>A0ABT7HE96</accession>
<dbReference type="SMART" id="SM00880">
    <property type="entry name" value="CHAD"/>
    <property type="match status" value="1"/>
</dbReference>